<sequence>MKYFLSFLLGILIISLFLIISILLIFFKKKQRIKISNKINDLIKNEKNLAIKNKLNIIKKQLYNYFNKENIASDQKQEDILILKNNLNKIKKIDELENDLINNKLKKNRKISEKELVFLSKELDYFYTEREKIYQSIFSKYKHILENNKFILNSLSSITKDLYKAINFYHKYKDKLGFIFAKAEKIIEEIKQSNNYILKNYHLDSEIERNTQLLEKNKKNIISLFQLLNNSIILKMEIEKELNLKFTKLKAMILDDNSLMLKVIFSLKDLEKQIYDYFSQLSQSYKDLNFDNVKNNLIKIYKIFFNIEYIIEKEKAAKIFFETYILSFEKTINNWEKKIEFYFFKDSEFIKQINFLKRSLLALKIQDKPFSKKIIDLNNFYLNLQNFKNSVALKEIQIIQERTLLLQINRLDLIQEILTDFVVRLNELEDDFIIEKSKGLKKEILKVILILEEKNIQNNEKKEILIKLIELFVENKKLLLNILSKELLLYIEKNMNIFRTSNQKLDAALKISEDLKSQGDYYGSFISIMSFLEKEIK</sequence>
<keyword evidence="1" id="KW-0472">Membrane</keyword>
<evidence type="ECO:0000313" key="2">
    <source>
        <dbReference type="EMBL" id="UWD34203.1"/>
    </source>
</evidence>
<evidence type="ECO:0008006" key="4">
    <source>
        <dbReference type="Google" id="ProtNLM"/>
    </source>
</evidence>
<keyword evidence="1" id="KW-0812">Transmembrane</keyword>
<evidence type="ECO:0000313" key="3">
    <source>
        <dbReference type="Proteomes" id="UP001058364"/>
    </source>
</evidence>
<proteinExistence type="predicted"/>
<dbReference type="RefSeq" id="WP_027123625.1">
    <property type="nucleotide sequence ID" value="NZ_CP103423.1"/>
</dbReference>
<feature type="transmembrane region" description="Helical" evidence="1">
    <location>
        <begin position="6"/>
        <end position="27"/>
    </location>
</feature>
<keyword evidence="3" id="KW-1185">Reference proteome</keyword>
<reference evidence="2" key="1">
    <citation type="submission" date="2022-08" db="EMBL/GenBank/DDBJ databases">
        <title>Complete genome sequence of Mycoplasma molare type strain H 542.</title>
        <authorList>
            <person name="Spergser J."/>
        </authorList>
    </citation>
    <scope>NUCLEOTIDE SEQUENCE</scope>
    <source>
        <strain evidence="2">H 542</strain>
    </source>
</reference>
<dbReference type="Proteomes" id="UP001058364">
    <property type="component" value="Chromosome"/>
</dbReference>
<organism evidence="2 3">
    <name type="scientific">Mesomycoplasma molare</name>
    <dbReference type="NCBI Taxonomy" id="171288"/>
    <lineage>
        <taxon>Bacteria</taxon>
        <taxon>Bacillati</taxon>
        <taxon>Mycoplasmatota</taxon>
        <taxon>Mycoplasmoidales</taxon>
        <taxon>Metamycoplasmataceae</taxon>
        <taxon>Mesomycoplasma</taxon>
    </lineage>
</organism>
<protein>
    <recommendedName>
        <fullName evidence="4">Septation ring formation regulator</fullName>
    </recommendedName>
</protein>
<evidence type="ECO:0000256" key="1">
    <source>
        <dbReference type="SAM" id="Phobius"/>
    </source>
</evidence>
<gene>
    <name evidence="2" type="ORF">NX772_03925</name>
</gene>
<keyword evidence="1" id="KW-1133">Transmembrane helix</keyword>
<dbReference type="EMBL" id="CP103423">
    <property type="protein sequence ID" value="UWD34203.1"/>
    <property type="molecule type" value="Genomic_DNA"/>
</dbReference>
<name>A0ABY5TU60_9BACT</name>
<accession>A0ABY5TU60</accession>